<accession>I0H1D2</accession>
<keyword evidence="1" id="KW-0472">Membrane</keyword>
<gene>
    <name evidence="2" type="ordered locus">AMIS_15990</name>
</gene>
<sequence>MTGVVMTDLYEGLNRLAGPGAEPTPEQVEADLARGRTALRRRRIFQTGGASTFAVAAVAAAVAFATAGTPATGTSPLADGPAPAVSSIVPTKLVAYQGEQPEAFEIDRVPEGWVLQNSDEGGLVLAPEGPLADPSTGPAGAANSDPHSFVGKIAVMLQDAGAPADLGGKKVEVGGNPGVLTKMLDQTDGSTLFLKVPDRGHLVIQVWDNLGWGEKQVLEFAAGIHVNENAAKSVG</sequence>
<dbReference type="eggNOG" id="ENOG5032YNM">
    <property type="taxonomic scope" value="Bacteria"/>
</dbReference>
<keyword evidence="1" id="KW-1133">Transmembrane helix</keyword>
<dbReference type="AlphaFoldDB" id="I0H1D2"/>
<keyword evidence="1" id="KW-0812">Transmembrane</keyword>
<dbReference type="EMBL" id="AP012319">
    <property type="protein sequence ID" value="BAL86819.1"/>
    <property type="molecule type" value="Genomic_DNA"/>
</dbReference>
<organism evidence="2 3">
    <name type="scientific">Actinoplanes missouriensis (strain ATCC 14538 / DSM 43046 / CBS 188.64 / JCM 3121 / NBRC 102363 / NCIMB 12654 / NRRL B-3342 / UNCC 431)</name>
    <dbReference type="NCBI Taxonomy" id="512565"/>
    <lineage>
        <taxon>Bacteria</taxon>
        <taxon>Bacillati</taxon>
        <taxon>Actinomycetota</taxon>
        <taxon>Actinomycetes</taxon>
        <taxon>Micromonosporales</taxon>
        <taxon>Micromonosporaceae</taxon>
        <taxon>Actinoplanes</taxon>
    </lineage>
</organism>
<proteinExistence type="predicted"/>
<feature type="transmembrane region" description="Helical" evidence="1">
    <location>
        <begin position="44"/>
        <end position="67"/>
    </location>
</feature>
<evidence type="ECO:0000256" key="1">
    <source>
        <dbReference type="SAM" id="Phobius"/>
    </source>
</evidence>
<dbReference type="PATRIC" id="fig|512565.3.peg.1611"/>
<dbReference type="KEGG" id="ams:AMIS_15990"/>
<protein>
    <submittedName>
        <fullName evidence="2">Uncharacterized protein</fullName>
    </submittedName>
</protein>
<dbReference type="Proteomes" id="UP000007882">
    <property type="component" value="Chromosome"/>
</dbReference>
<name>I0H1D2_ACTM4</name>
<evidence type="ECO:0000313" key="3">
    <source>
        <dbReference type="Proteomes" id="UP000007882"/>
    </source>
</evidence>
<evidence type="ECO:0000313" key="2">
    <source>
        <dbReference type="EMBL" id="BAL86819.1"/>
    </source>
</evidence>
<reference evidence="2 3" key="1">
    <citation type="submission" date="2012-02" db="EMBL/GenBank/DDBJ databases">
        <title>Complete genome sequence of Actinoplanes missouriensis 431 (= NBRC 102363).</title>
        <authorList>
            <person name="Ohnishi Y."/>
            <person name="Ishikawa J."/>
            <person name="Sekine M."/>
            <person name="Hosoyama A."/>
            <person name="Harada T."/>
            <person name="Narita H."/>
            <person name="Hata T."/>
            <person name="Konno Y."/>
            <person name="Tutikane K."/>
            <person name="Fujita N."/>
            <person name="Horinouchi S."/>
            <person name="Hayakawa M."/>
        </authorList>
    </citation>
    <scope>NUCLEOTIDE SEQUENCE [LARGE SCALE GENOMIC DNA]</scope>
    <source>
        <strain evidence="3">ATCC 14538 / DSM 43046 / CBS 188.64 / JCM 3121 / NBRC 102363 / NCIMB 12654 / NRRL B-3342 / UNCC 431</strain>
    </source>
</reference>
<dbReference type="HOGENOM" id="CLU_102838_0_0_11"/>
<keyword evidence="3" id="KW-1185">Reference proteome</keyword>